<gene>
    <name evidence="1" type="ORF">DN745_11860</name>
</gene>
<evidence type="ECO:0000313" key="2">
    <source>
        <dbReference type="Proteomes" id="UP000249799"/>
    </source>
</evidence>
<proteinExistence type="predicted"/>
<dbReference type="EMBL" id="CP030032">
    <property type="protein sequence ID" value="AWV89995.1"/>
    <property type="molecule type" value="Genomic_DNA"/>
</dbReference>
<evidence type="ECO:0000313" key="1">
    <source>
        <dbReference type="EMBL" id="AWV89995.1"/>
    </source>
</evidence>
<dbReference type="OrthoDB" id="10019086at2"/>
<keyword evidence="2" id="KW-1185">Reference proteome</keyword>
<dbReference type="KEGG" id="bsed:DN745_11860"/>
<dbReference type="Proteomes" id="UP000249799">
    <property type="component" value="Chromosome"/>
</dbReference>
<accession>A0A2Z4FME6</accession>
<name>A0A2Z4FME6_9DELT</name>
<organism evidence="1 2">
    <name type="scientific">Bradymonas sediminis</name>
    <dbReference type="NCBI Taxonomy" id="1548548"/>
    <lineage>
        <taxon>Bacteria</taxon>
        <taxon>Deltaproteobacteria</taxon>
        <taxon>Bradymonadales</taxon>
        <taxon>Bradymonadaceae</taxon>
        <taxon>Bradymonas</taxon>
    </lineage>
</organism>
<sequence length="193" mass="21303">MSPQLRRKDALIWPPIARSVAMLLCTLALTLLGFSERATAAEFGRCPASGDAAAQVRSAEEFDASANDNRSAKAGGFRQKAAPFAPDIMLRLWYQERARNQGRARSHAIAQLARPDQIISVAHEPFGWQVSLRWNLVDIAETILPGDENQSRIYASDCAAFQHPYEDFFRLDEGDSLEAASTTGDPQARGELR</sequence>
<protein>
    <submittedName>
        <fullName evidence="1">Uncharacterized protein</fullName>
    </submittedName>
</protein>
<dbReference type="RefSeq" id="WP_111335115.1">
    <property type="nucleotide sequence ID" value="NZ_CP030032.1"/>
</dbReference>
<dbReference type="AlphaFoldDB" id="A0A2Z4FME6"/>
<reference evidence="1 2" key="1">
    <citation type="submission" date="2018-06" db="EMBL/GenBank/DDBJ databases">
        <title>Lujinxingia sediminis gen. nov. sp. nov., a new facultative anaerobic member of the class Deltaproteobacteria, and proposal of Lujinxingaceae fam. nov.</title>
        <authorList>
            <person name="Guo L.-Y."/>
            <person name="Li C.-M."/>
            <person name="Wang S."/>
            <person name="Du Z.-J."/>
        </authorList>
    </citation>
    <scope>NUCLEOTIDE SEQUENCE [LARGE SCALE GENOMIC DNA]</scope>
    <source>
        <strain evidence="1 2">FA350</strain>
    </source>
</reference>